<dbReference type="Pfam" id="PF00702">
    <property type="entry name" value="Hydrolase"/>
    <property type="match status" value="1"/>
</dbReference>
<dbReference type="SFLD" id="SFLDG01129">
    <property type="entry name" value="C1.5:_HAD__Beta-PGM__Phosphata"/>
    <property type="match status" value="1"/>
</dbReference>
<dbReference type="Proteomes" id="UP000784128">
    <property type="component" value="Unassembled WGS sequence"/>
</dbReference>
<dbReference type="InterPro" id="IPR006439">
    <property type="entry name" value="HAD-SF_hydro_IA"/>
</dbReference>
<dbReference type="RefSeq" id="WP_214296480.1">
    <property type="nucleotide sequence ID" value="NZ_JAHDYS010000002.1"/>
</dbReference>
<comment type="caution">
    <text evidence="2">The sequence shown here is derived from an EMBL/GenBank/DDBJ whole genome shotgun (WGS) entry which is preliminary data.</text>
</comment>
<gene>
    <name evidence="2" type="ORF">KJB30_03140</name>
</gene>
<reference evidence="2 3" key="1">
    <citation type="submission" date="2021-05" db="EMBL/GenBank/DDBJ databases">
        <title>The draft genome of Geobacter chapellei DSM 13688.</title>
        <authorList>
            <person name="Xu Z."/>
            <person name="Masuda Y."/>
            <person name="Itoh H."/>
            <person name="Senoo K."/>
        </authorList>
    </citation>
    <scope>NUCLEOTIDE SEQUENCE [LARGE SCALE GENOMIC DNA]</scope>
    <source>
        <strain evidence="2 3">DSM 13688</strain>
    </source>
</reference>
<name>A0ABS5U521_9BACT</name>
<dbReference type="NCBIfam" id="TIGR01549">
    <property type="entry name" value="HAD-SF-IA-v1"/>
    <property type="match status" value="1"/>
</dbReference>
<dbReference type="PRINTS" id="PR00413">
    <property type="entry name" value="HADHALOGNASE"/>
</dbReference>
<protein>
    <submittedName>
        <fullName evidence="2">HAD-IA family hydrolase</fullName>
    </submittedName>
</protein>
<accession>A0ABS5U521</accession>
<dbReference type="NCBIfam" id="TIGR01509">
    <property type="entry name" value="HAD-SF-IA-v3"/>
    <property type="match status" value="1"/>
</dbReference>
<keyword evidence="1 2" id="KW-0378">Hydrolase</keyword>
<evidence type="ECO:0000256" key="1">
    <source>
        <dbReference type="ARBA" id="ARBA00022801"/>
    </source>
</evidence>
<dbReference type="GO" id="GO:0016787">
    <property type="term" value="F:hydrolase activity"/>
    <property type="evidence" value="ECO:0007669"/>
    <property type="project" value="UniProtKB-KW"/>
</dbReference>
<dbReference type="EMBL" id="JAHDYS010000002">
    <property type="protein sequence ID" value="MBT1070770.1"/>
    <property type="molecule type" value="Genomic_DNA"/>
</dbReference>
<dbReference type="Gene3D" id="3.40.50.1000">
    <property type="entry name" value="HAD superfamily/HAD-like"/>
    <property type="match status" value="1"/>
</dbReference>
<dbReference type="PANTHER" id="PTHR43316">
    <property type="entry name" value="HYDROLASE, HALOACID DELAHOGENASE-RELATED"/>
    <property type="match status" value="1"/>
</dbReference>
<dbReference type="NCBIfam" id="TIGR01493">
    <property type="entry name" value="HAD-SF-IA-v2"/>
    <property type="match status" value="1"/>
</dbReference>
<dbReference type="SUPFAM" id="SSF56784">
    <property type="entry name" value="HAD-like"/>
    <property type="match status" value="1"/>
</dbReference>
<evidence type="ECO:0000313" key="2">
    <source>
        <dbReference type="EMBL" id="MBT1070770.1"/>
    </source>
</evidence>
<dbReference type="Gene3D" id="1.10.150.240">
    <property type="entry name" value="Putative phosphatase, domain 2"/>
    <property type="match status" value="1"/>
</dbReference>
<sequence length="220" mass="24082">MGMVAVFDLCGTLFSLDPITARMGRDAQDDCWFQGVLVTAMAATLAERYLPFRDATELALTNFVETQGPVDVSIPELLELFKQLPPAEGAEACLKSLAKAKVRLAVLTNGSRPAAIALLQHSGLADYFEVVVSTDDVEKCKPHPAPYRYVLDRLKADPEECWMVSSHSWDICGAAAAGMHTIWVMKRERLWPFAGLLPETAVTSLGEVPAEVKQRTRSSS</sequence>
<evidence type="ECO:0000313" key="3">
    <source>
        <dbReference type="Proteomes" id="UP000784128"/>
    </source>
</evidence>
<organism evidence="2 3">
    <name type="scientific">Pelotalea chapellei</name>
    <dbReference type="NCBI Taxonomy" id="44671"/>
    <lineage>
        <taxon>Bacteria</taxon>
        <taxon>Pseudomonadati</taxon>
        <taxon>Thermodesulfobacteriota</taxon>
        <taxon>Desulfuromonadia</taxon>
        <taxon>Geobacterales</taxon>
        <taxon>Geobacteraceae</taxon>
        <taxon>Pelotalea</taxon>
    </lineage>
</organism>
<dbReference type="InterPro" id="IPR023214">
    <property type="entry name" value="HAD_sf"/>
</dbReference>
<dbReference type="SFLD" id="SFLDS00003">
    <property type="entry name" value="Haloacid_Dehalogenase"/>
    <property type="match status" value="1"/>
</dbReference>
<keyword evidence="3" id="KW-1185">Reference proteome</keyword>
<dbReference type="PANTHER" id="PTHR43316:SF3">
    <property type="entry name" value="HALOACID DEHALOGENASE, TYPE II (AFU_ORTHOLOGUE AFUA_2G07750)-RELATED"/>
    <property type="match status" value="1"/>
</dbReference>
<proteinExistence type="predicted"/>
<dbReference type="InterPro" id="IPR036412">
    <property type="entry name" value="HAD-like_sf"/>
</dbReference>
<dbReference type="InterPro" id="IPR051540">
    <property type="entry name" value="S-2-haloacid_dehalogenase"/>
</dbReference>
<dbReference type="InterPro" id="IPR023198">
    <property type="entry name" value="PGP-like_dom2"/>
</dbReference>